<organism evidence="2 3">
    <name type="scientific">Microbacterium halimionae</name>
    <dbReference type="NCBI Taxonomy" id="1526413"/>
    <lineage>
        <taxon>Bacteria</taxon>
        <taxon>Bacillati</taxon>
        <taxon>Actinomycetota</taxon>
        <taxon>Actinomycetes</taxon>
        <taxon>Micrococcales</taxon>
        <taxon>Microbacteriaceae</taxon>
        <taxon>Microbacterium</taxon>
    </lineage>
</organism>
<sequence length="384" mass="40139">MSTLHTDAATLGLRRSVVPTAAGHIVVHHGREAGGVATILLHGAAASWTTWTPLIVASDAASDGADGGHGESLTDVIAIDLPGWGESAGPVPEIAVVSCAIAAVARSLGYRQWRLIGHSLGGFIALDIAARFPQHTVAVGLVSPSGSGIQRALRNPIVGAAALPAFSGMLLAMRMLGGLGAAALPLLNFLRRSGALRVLARPLFRHPRAIDASVSDALADEIRPRAFLAAAEQARVYETSLWNRISVPVRSVHGEHDVFVGAGDSAAMRRRIRDFDDVSLPDAGHYAAVEQPTAVRKALADVFSASAPALRTARNRDDARRIGVKLHRDAGKVATHRVGSAPSGLALDLNLPPVVANALDHVATPLDDDNRARSVDVDVVKLKS</sequence>
<proteinExistence type="predicted"/>
<evidence type="ECO:0000259" key="1">
    <source>
        <dbReference type="Pfam" id="PF12697"/>
    </source>
</evidence>
<gene>
    <name evidence="2" type="ORF">FHX48_001828</name>
</gene>
<dbReference type="PANTHER" id="PTHR43798:SF5">
    <property type="entry name" value="MONOACYLGLYCEROL LIPASE ABHD6"/>
    <property type="match status" value="1"/>
</dbReference>
<dbReference type="SUPFAM" id="SSF53474">
    <property type="entry name" value="alpha/beta-Hydrolases"/>
    <property type="match status" value="1"/>
</dbReference>
<dbReference type="PRINTS" id="PR00111">
    <property type="entry name" value="ABHYDROLASE"/>
</dbReference>
<dbReference type="EMBL" id="JACGWY010000003">
    <property type="protein sequence ID" value="MBA8816735.1"/>
    <property type="molecule type" value="Genomic_DNA"/>
</dbReference>
<protein>
    <submittedName>
        <fullName evidence="2">Pimeloyl-ACP methyl ester carboxylesterase</fullName>
    </submittedName>
</protein>
<accession>A0A7W3PLM8</accession>
<reference evidence="2 3" key="1">
    <citation type="submission" date="2020-07" db="EMBL/GenBank/DDBJ databases">
        <title>Sequencing the genomes of 1000 actinobacteria strains.</title>
        <authorList>
            <person name="Klenk H.-P."/>
        </authorList>
    </citation>
    <scope>NUCLEOTIDE SEQUENCE [LARGE SCALE GENOMIC DNA]</scope>
    <source>
        <strain evidence="2 3">DSM 27576</strain>
    </source>
</reference>
<dbReference type="Gene3D" id="3.40.50.1820">
    <property type="entry name" value="alpha/beta hydrolase"/>
    <property type="match status" value="1"/>
</dbReference>
<dbReference type="PANTHER" id="PTHR43798">
    <property type="entry name" value="MONOACYLGLYCEROL LIPASE"/>
    <property type="match status" value="1"/>
</dbReference>
<dbReference type="GO" id="GO:0047372">
    <property type="term" value="F:monoacylglycerol lipase activity"/>
    <property type="evidence" value="ECO:0007669"/>
    <property type="project" value="TreeGrafter"/>
</dbReference>
<dbReference type="InterPro" id="IPR029058">
    <property type="entry name" value="AB_hydrolase_fold"/>
</dbReference>
<keyword evidence="3" id="KW-1185">Reference proteome</keyword>
<dbReference type="GO" id="GO:0046464">
    <property type="term" value="P:acylglycerol catabolic process"/>
    <property type="evidence" value="ECO:0007669"/>
    <property type="project" value="TreeGrafter"/>
</dbReference>
<comment type="caution">
    <text evidence="2">The sequence shown here is derived from an EMBL/GenBank/DDBJ whole genome shotgun (WGS) entry which is preliminary data.</text>
</comment>
<dbReference type="InterPro" id="IPR000073">
    <property type="entry name" value="AB_hydrolase_1"/>
</dbReference>
<evidence type="ECO:0000313" key="2">
    <source>
        <dbReference type="EMBL" id="MBA8816735.1"/>
    </source>
</evidence>
<dbReference type="InterPro" id="IPR050266">
    <property type="entry name" value="AB_hydrolase_sf"/>
</dbReference>
<dbReference type="GO" id="GO:0016020">
    <property type="term" value="C:membrane"/>
    <property type="evidence" value="ECO:0007669"/>
    <property type="project" value="TreeGrafter"/>
</dbReference>
<dbReference type="AlphaFoldDB" id="A0A7W3PLM8"/>
<feature type="domain" description="AB hydrolase-1" evidence="1">
    <location>
        <begin position="39"/>
        <end position="297"/>
    </location>
</feature>
<dbReference type="Proteomes" id="UP000526083">
    <property type="component" value="Unassembled WGS sequence"/>
</dbReference>
<name>A0A7W3PLM8_9MICO</name>
<dbReference type="Pfam" id="PF12697">
    <property type="entry name" value="Abhydrolase_6"/>
    <property type="match status" value="1"/>
</dbReference>
<evidence type="ECO:0000313" key="3">
    <source>
        <dbReference type="Proteomes" id="UP000526083"/>
    </source>
</evidence>